<feature type="region of interest" description="Disordered" evidence="1">
    <location>
        <begin position="1072"/>
        <end position="1100"/>
    </location>
</feature>
<feature type="chain" id="PRO_5002908862" description="Glycine-rich domain-containing protein" evidence="2">
    <location>
        <begin position="24"/>
        <end position="1120"/>
    </location>
</feature>
<evidence type="ECO:0000256" key="2">
    <source>
        <dbReference type="SAM" id="SignalP"/>
    </source>
</evidence>
<dbReference type="GeneID" id="8243119"/>
<evidence type="ECO:0000259" key="3">
    <source>
        <dbReference type="Pfam" id="PF21722"/>
    </source>
</evidence>
<dbReference type="Pfam" id="PF21722">
    <property type="entry name" value="Gly_rich_2"/>
    <property type="match status" value="1"/>
</dbReference>
<dbReference type="Proteomes" id="UP000002009">
    <property type="component" value="Chromosome 4"/>
</dbReference>
<proteinExistence type="predicted"/>
<feature type="region of interest" description="Disordered" evidence="1">
    <location>
        <begin position="777"/>
        <end position="799"/>
    </location>
</feature>
<keyword evidence="2" id="KW-0732">Signal</keyword>
<keyword evidence="5" id="KW-1185">Reference proteome</keyword>
<evidence type="ECO:0000313" key="5">
    <source>
        <dbReference type="Proteomes" id="UP000002009"/>
    </source>
</evidence>
<reference evidence="4 5" key="1">
    <citation type="journal article" date="2009" name="Science">
        <title>Green evolution and dynamic adaptations revealed by genomes of the marine picoeukaryotes Micromonas.</title>
        <authorList>
            <person name="Worden A.Z."/>
            <person name="Lee J.H."/>
            <person name="Mock T."/>
            <person name="Rouze P."/>
            <person name="Simmons M.P."/>
            <person name="Aerts A.L."/>
            <person name="Allen A.E."/>
            <person name="Cuvelier M.L."/>
            <person name="Derelle E."/>
            <person name="Everett M.V."/>
            <person name="Foulon E."/>
            <person name="Grimwood J."/>
            <person name="Gundlach H."/>
            <person name="Henrissat B."/>
            <person name="Napoli C."/>
            <person name="McDonald S.M."/>
            <person name="Parker M.S."/>
            <person name="Rombauts S."/>
            <person name="Salamov A."/>
            <person name="Von Dassow P."/>
            <person name="Badger J.H."/>
            <person name="Coutinho P.M."/>
            <person name="Demir E."/>
            <person name="Dubchak I."/>
            <person name="Gentemann C."/>
            <person name="Eikrem W."/>
            <person name="Gready J.E."/>
            <person name="John U."/>
            <person name="Lanier W."/>
            <person name="Lindquist E.A."/>
            <person name="Lucas S."/>
            <person name="Mayer K.F."/>
            <person name="Moreau H."/>
            <person name="Not F."/>
            <person name="Otillar R."/>
            <person name="Panaud O."/>
            <person name="Pangilinan J."/>
            <person name="Paulsen I."/>
            <person name="Piegu B."/>
            <person name="Poliakov A."/>
            <person name="Robbens S."/>
            <person name="Schmutz J."/>
            <person name="Toulza E."/>
            <person name="Wyss T."/>
            <person name="Zelensky A."/>
            <person name="Zhou K."/>
            <person name="Armbrust E.V."/>
            <person name="Bhattacharya D."/>
            <person name="Goodenough U.W."/>
            <person name="Van de Peer Y."/>
            <person name="Grigoriev I.V."/>
        </authorList>
    </citation>
    <scope>NUCLEOTIDE SEQUENCE [LARGE SCALE GENOMIC DNA]</scope>
    <source>
        <strain evidence="5">RCC299 / NOUM17</strain>
    </source>
</reference>
<feature type="domain" description="Glycine-rich" evidence="3">
    <location>
        <begin position="585"/>
        <end position="819"/>
    </location>
</feature>
<dbReference type="InterPro" id="IPR009030">
    <property type="entry name" value="Growth_fac_rcpt_cys_sf"/>
</dbReference>
<dbReference type="RefSeq" id="XP_002501441.1">
    <property type="nucleotide sequence ID" value="XM_002501395.1"/>
</dbReference>
<sequence length="1120" mass="114516">MARPSFFHVLFLLAHVGRSSVEAYPTGPGGCSAIDGHGLAHYDTMEYWKLEHDGGSAVSPNDRVVVRLFAVSGAGMVAFKGFILKTSAGTLTVKDSANTQAVSACDGAIGHLNADPKILVEAYLDLPSTWGTVTVTAEIVPFQTSVTKLTLDIDVLKTWDRVTTIQGNSVSGTNSEFGKFVSLSYNGSRMAVGSLYWVNAFEIDAGTVTQLGTRVDVQSDPTQSVSISGDGESVAVIFGEVMKSPLPDTLTKVFRFDSSSSEPWTSKFETVDGNHPMSSALSSDGKRLLSAHGRSPGTFLKVLNPETGTALGGWMIAGSSMGGFLGRHIEQIAAVSADGNRVATGVDTGNDENNGYEGLVKIWEWSGSYATGWVQMGTINGPSVHTMRFGDALALSGNGSRIVIGATGPPNNELAKGGVEPIVFVFEWISGSWIKLGSTLKHGRENAIIGNDGYPYFFGRSVAISHDGTLVAVRSESQLSAPSQYGYTFVYSFDVATNDWKAIGKIKDEDKGYSRRVSAQRSAHVQVALSGDGRYLAVGEPNRDNVADDVVDGRVSLYANPWRADPRATGGAVTMVGEYTIHTFTSTGTFTVIDSTLTNVEVLVVAGGGSGGGPGNTPSSGGGGGGGVLQAASRSVNVQSYIVTVGDGAGTYEVGGYSAFDDMVAFGGKGIVAGYDGEASGYCTRGSWFCNGVDYSKATDDLEAQRNGGTGWENQCGGGAGAGGTGQAAANDVGGKGGDGILSNISGTPTYYGGGGGGGNSYGKGVASGGLGGGGNGADGPAVWPKSGEPNTGGGGGGNGGSFSFFAQGGSGIVIVRYKTAASSDQSCATDYYHDGASCVACPTGSNRLPDTANQCLCPENYYRRADGGVYSCAACAQGTTRPAGDTVPGGDATTCSAGSSTSPPPPPPPSSSSSAASPAQDKKAAAEKTRDSILADITDARLKAKAKLLADAAIAGVKVQKLTAKLSAADEDTACSTAFTKAEMSASDGACVAKAASSGKRRLSATTYDVEIMFSSAVVSDDALTKAVNALKANGVEDVTSQTSVDPIAELKVVPGIDTSKIQTFDTEAAAAAAVSTQPPPPPPPPSPPPPSLVQDDDDHAAGLTGILVALVATTFYML</sequence>
<protein>
    <recommendedName>
        <fullName evidence="3">Glycine-rich domain-containing protein</fullName>
    </recommendedName>
</protein>
<feature type="signal peptide" evidence="2">
    <location>
        <begin position="1"/>
        <end position="23"/>
    </location>
</feature>
<dbReference type="EMBL" id="CP001325">
    <property type="protein sequence ID" value="ACO62699.1"/>
    <property type="molecule type" value="Genomic_DNA"/>
</dbReference>
<dbReference type="InterPro" id="IPR049304">
    <property type="entry name" value="Gly_rich_dom"/>
</dbReference>
<evidence type="ECO:0000256" key="1">
    <source>
        <dbReference type="SAM" id="MobiDB-lite"/>
    </source>
</evidence>
<dbReference type="eggNOG" id="ENOG502SU67">
    <property type="taxonomic scope" value="Eukaryota"/>
</dbReference>
<name>C1E4C5_MICCC</name>
<accession>C1E4C5</accession>
<feature type="compositionally biased region" description="Pro residues" evidence="1">
    <location>
        <begin position="1079"/>
        <end position="1093"/>
    </location>
</feature>
<organism evidence="4 5">
    <name type="scientific">Micromonas commoda (strain RCC299 / NOUM17 / CCMP2709)</name>
    <name type="common">Picoplanktonic green alga</name>
    <dbReference type="NCBI Taxonomy" id="296587"/>
    <lineage>
        <taxon>Eukaryota</taxon>
        <taxon>Viridiplantae</taxon>
        <taxon>Chlorophyta</taxon>
        <taxon>Mamiellophyceae</taxon>
        <taxon>Mamiellales</taxon>
        <taxon>Mamiellaceae</taxon>
        <taxon>Micromonas</taxon>
    </lineage>
</organism>
<dbReference type="KEGG" id="mis:MICPUN_57988"/>
<dbReference type="SUPFAM" id="SSF82171">
    <property type="entry name" value="DPP6 N-terminal domain-like"/>
    <property type="match status" value="1"/>
</dbReference>
<evidence type="ECO:0000313" key="4">
    <source>
        <dbReference type="EMBL" id="ACO62699.1"/>
    </source>
</evidence>
<feature type="region of interest" description="Disordered" evidence="1">
    <location>
        <begin position="881"/>
        <end position="930"/>
    </location>
</feature>
<gene>
    <name evidence="4" type="ORF">MICPUN_57988</name>
</gene>
<dbReference type="InParanoid" id="C1E4C5"/>
<dbReference type="AlphaFoldDB" id="C1E4C5"/>
<feature type="compositionally biased region" description="Basic and acidic residues" evidence="1">
    <location>
        <begin position="921"/>
        <end position="930"/>
    </location>
</feature>
<dbReference type="SUPFAM" id="SSF57184">
    <property type="entry name" value="Growth factor receptor domain"/>
    <property type="match status" value="1"/>
</dbReference>